<dbReference type="Proteomes" id="UP001223079">
    <property type="component" value="Unassembled WGS sequence"/>
</dbReference>
<dbReference type="InterPro" id="IPR016181">
    <property type="entry name" value="Acyl_CoA_acyltransferase"/>
</dbReference>
<dbReference type="RefSeq" id="WP_307122087.1">
    <property type="nucleotide sequence ID" value="NZ_JAUSTM010000013.1"/>
</dbReference>
<sequence length="159" mass="17925">MLRFEEVTEQNVWDILALNVSSNQMSFVASNAVSLTEAYLILSKGGHVFPFGLYDEAQLVGFIMLGYGKCWDSAPEIAESNYNLWRLMIDKRYQGNGYGKKAVELATEFVNTFPNGPAKYLWLSYEPENRLAQNLYAKCGFQETGEKDGEELIAVLNLS</sequence>
<dbReference type="CDD" id="cd04301">
    <property type="entry name" value="NAT_SF"/>
    <property type="match status" value="1"/>
</dbReference>
<name>A0ABT9YSD4_9STRE</name>
<dbReference type="EC" id="2.3.1.57" evidence="2"/>
<accession>A0ABT9YSD4</accession>
<evidence type="ECO:0000259" key="1">
    <source>
        <dbReference type="PROSITE" id="PS51186"/>
    </source>
</evidence>
<dbReference type="PANTHER" id="PTHR43617">
    <property type="entry name" value="L-AMINO ACID N-ACETYLTRANSFERASE"/>
    <property type="match status" value="1"/>
</dbReference>
<dbReference type="PANTHER" id="PTHR43617:SF2">
    <property type="entry name" value="UPF0039 PROTEIN SLL0451"/>
    <property type="match status" value="1"/>
</dbReference>
<dbReference type="Pfam" id="PF00583">
    <property type="entry name" value="Acetyltransf_1"/>
    <property type="match status" value="1"/>
</dbReference>
<gene>
    <name evidence="2" type="ORF">J2S23_001474</name>
</gene>
<dbReference type="EMBL" id="JAUSTM010000013">
    <property type="protein sequence ID" value="MDQ0222914.1"/>
    <property type="molecule type" value="Genomic_DNA"/>
</dbReference>
<organism evidence="2 3">
    <name type="scientific">Streptococcus moroccensis</name>
    <dbReference type="NCBI Taxonomy" id="1451356"/>
    <lineage>
        <taxon>Bacteria</taxon>
        <taxon>Bacillati</taxon>
        <taxon>Bacillota</taxon>
        <taxon>Bacilli</taxon>
        <taxon>Lactobacillales</taxon>
        <taxon>Streptococcaceae</taxon>
        <taxon>Streptococcus</taxon>
    </lineage>
</organism>
<keyword evidence="2" id="KW-0808">Transferase</keyword>
<dbReference type="Gene3D" id="3.40.630.30">
    <property type="match status" value="1"/>
</dbReference>
<evidence type="ECO:0000313" key="3">
    <source>
        <dbReference type="Proteomes" id="UP001223079"/>
    </source>
</evidence>
<dbReference type="PROSITE" id="PS51186">
    <property type="entry name" value="GNAT"/>
    <property type="match status" value="1"/>
</dbReference>
<dbReference type="SUPFAM" id="SSF55729">
    <property type="entry name" value="Acyl-CoA N-acyltransferases (Nat)"/>
    <property type="match status" value="1"/>
</dbReference>
<feature type="domain" description="N-acetyltransferase" evidence="1">
    <location>
        <begin position="2"/>
        <end position="159"/>
    </location>
</feature>
<evidence type="ECO:0000313" key="2">
    <source>
        <dbReference type="EMBL" id="MDQ0222914.1"/>
    </source>
</evidence>
<keyword evidence="3" id="KW-1185">Reference proteome</keyword>
<reference evidence="2 3" key="1">
    <citation type="submission" date="2023-07" db="EMBL/GenBank/DDBJ databases">
        <title>Genomic Encyclopedia of Type Strains, Phase IV (KMG-IV): sequencing the most valuable type-strain genomes for metagenomic binning, comparative biology and taxonomic classification.</title>
        <authorList>
            <person name="Goeker M."/>
        </authorList>
    </citation>
    <scope>NUCLEOTIDE SEQUENCE [LARGE SCALE GENOMIC DNA]</scope>
    <source>
        <strain evidence="2 3">DSM 105143</strain>
    </source>
</reference>
<dbReference type="InterPro" id="IPR000182">
    <property type="entry name" value="GNAT_dom"/>
</dbReference>
<dbReference type="InterPro" id="IPR050276">
    <property type="entry name" value="MshD_Acetyltransferase"/>
</dbReference>
<protein>
    <submittedName>
        <fullName evidence="2">Diamine N-acetyltransferase</fullName>
        <ecNumber evidence="2">2.3.1.57</ecNumber>
    </submittedName>
</protein>
<comment type="caution">
    <text evidence="2">The sequence shown here is derived from an EMBL/GenBank/DDBJ whole genome shotgun (WGS) entry which is preliminary data.</text>
</comment>
<proteinExistence type="predicted"/>
<keyword evidence="2" id="KW-0012">Acyltransferase</keyword>
<dbReference type="GO" id="GO:0004145">
    <property type="term" value="F:diamine N-acetyltransferase activity"/>
    <property type="evidence" value="ECO:0007669"/>
    <property type="project" value="UniProtKB-EC"/>
</dbReference>